<organism evidence="1">
    <name type="scientific">marine metagenome</name>
    <dbReference type="NCBI Taxonomy" id="408172"/>
    <lineage>
        <taxon>unclassified sequences</taxon>
        <taxon>metagenomes</taxon>
        <taxon>ecological metagenomes</taxon>
    </lineage>
</organism>
<sequence length="30" mass="3299">MEWGRNLGLTTARSKVGPKSGLKILMVLKN</sequence>
<dbReference type="AlphaFoldDB" id="A0A382LZ84"/>
<dbReference type="EMBL" id="UINC01089529">
    <property type="protein sequence ID" value="SVC40707.1"/>
    <property type="molecule type" value="Genomic_DNA"/>
</dbReference>
<gene>
    <name evidence="1" type="ORF">METZ01_LOCUS293561</name>
</gene>
<feature type="non-terminal residue" evidence="1">
    <location>
        <position position="30"/>
    </location>
</feature>
<accession>A0A382LZ84</accession>
<evidence type="ECO:0000313" key="1">
    <source>
        <dbReference type="EMBL" id="SVC40707.1"/>
    </source>
</evidence>
<reference evidence="1" key="1">
    <citation type="submission" date="2018-05" db="EMBL/GenBank/DDBJ databases">
        <authorList>
            <person name="Lanie J.A."/>
            <person name="Ng W.-L."/>
            <person name="Kazmierczak K.M."/>
            <person name="Andrzejewski T.M."/>
            <person name="Davidsen T.M."/>
            <person name="Wayne K.J."/>
            <person name="Tettelin H."/>
            <person name="Glass J.I."/>
            <person name="Rusch D."/>
            <person name="Podicherti R."/>
            <person name="Tsui H.-C.T."/>
            <person name="Winkler M.E."/>
        </authorList>
    </citation>
    <scope>NUCLEOTIDE SEQUENCE</scope>
</reference>
<protein>
    <submittedName>
        <fullName evidence="1">Uncharacterized protein</fullName>
    </submittedName>
</protein>
<proteinExistence type="predicted"/>
<name>A0A382LZ84_9ZZZZ</name>